<dbReference type="SFLD" id="SFLDS00029">
    <property type="entry name" value="Radical_SAM"/>
    <property type="match status" value="1"/>
</dbReference>
<dbReference type="PROSITE" id="PS51918">
    <property type="entry name" value="RADICAL_SAM"/>
    <property type="match status" value="1"/>
</dbReference>
<dbReference type="Gene3D" id="3.40.50.280">
    <property type="entry name" value="Cobalamin-binding domain"/>
    <property type="match status" value="1"/>
</dbReference>
<dbReference type="Proteomes" id="UP001060414">
    <property type="component" value="Chromosome"/>
</dbReference>
<protein>
    <submittedName>
        <fullName evidence="8">DUF4080 domain-containing protein</fullName>
    </submittedName>
</protein>
<organism evidence="8 9">
    <name type="scientific">Geoalkalibacter halelectricus</name>
    <dbReference type="NCBI Taxonomy" id="2847045"/>
    <lineage>
        <taxon>Bacteria</taxon>
        <taxon>Pseudomonadati</taxon>
        <taxon>Thermodesulfobacteriota</taxon>
        <taxon>Desulfuromonadia</taxon>
        <taxon>Desulfuromonadales</taxon>
        <taxon>Geoalkalibacteraceae</taxon>
        <taxon>Geoalkalibacter</taxon>
    </lineage>
</organism>
<dbReference type="InterPro" id="IPR036724">
    <property type="entry name" value="Cobalamin-bd_sf"/>
</dbReference>
<dbReference type="InterPro" id="IPR051198">
    <property type="entry name" value="BchE-like"/>
</dbReference>
<dbReference type="PANTHER" id="PTHR43409">
    <property type="entry name" value="ANAEROBIC MAGNESIUM-PROTOPORPHYRIN IX MONOMETHYL ESTER CYCLASE-RELATED"/>
    <property type="match status" value="1"/>
</dbReference>
<evidence type="ECO:0000256" key="4">
    <source>
        <dbReference type="ARBA" id="ARBA00023004"/>
    </source>
</evidence>
<evidence type="ECO:0000256" key="3">
    <source>
        <dbReference type="ARBA" id="ARBA00022723"/>
    </source>
</evidence>
<proteinExistence type="predicted"/>
<dbReference type="CDD" id="cd02068">
    <property type="entry name" value="radical_SAM_B12_BD"/>
    <property type="match status" value="1"/>
</dbReference>
<dbReference type="InterPro" id="IPR007197">
    <property type="entry name" value="rSAM"/>
</dbReference>
<dbReference type="InterPro" id="IPR006638">
    <property type="entry name" value="Elp3/MiaA/NifB-like_rSAM"/>
</dbReference>
<keyword evidence="3" id="KW-0479">Metal-binding</keyword>
<gene>
    <name evidence="8" type="ORF">L9S41_07060</name>
</gene>
<name>A0ABY5ZPU5_9BACT</name>
<dbReference type="SFLD" id="SFLDG01082">
    <property type="entry name" value="B12-binding_domain_containing"/>
    <property type="match status" value="1"/>
</dbReference>
<evidence type="ECO:0000256" key="2">
    <source>
        <dbReference type="ARBA" id="ARBA00022691"/>
    </source>
</evidence>
<dbReference type="PROSITE" id="PS51332">
    <property type="entry name" value="B12_BINDING"/>
    <property type="match status" value="1"/>
</dbReference>
<dbReference type="Pfam" id="PF04055">
    <property type="entry name" value="Radical_SAM"/>
    <property type="match status" value="1"/>
</dbReference>
<reference evidence="8" key="1">
    <citation type="journal article" date="2022" name="Environ. Microbiol.">
        <title>Geoalkalibacter halelectricus SAP #1 sp. nov. possessing extracellular electron transfer and mineral#reducing capabilities from a haloalkaline environment.</title>
        <authorList>
            <person name="Yadav S."/>
            <person name="Singh R."/>
            <person name="Sundharam S.S."/>
            <person name="Chaudhary S."/>
            <person name="Krishnamurthi S."/>
            <person name="Patil S.A."/>
        </authorList>
    </citation>
    <scope>NUCLEOTIDE SEQUENCE</scope>
    <source>
        <strain evidence="8">SAP-1</strain>
    </source>
</reference>
<comment type="cofactor">
    <cofactor evidence="1">
        <name>[4Fe-4S] cluster</name>
        <dbReference type="ChEBI" id="CHEBI:49883"/>
    </cofactor>
</comment>
<dbReference type="Pfam" id="PF02310">
    <property type="entry name" value="B12-binding"/>
    <property type="match status" value="1"/>
</dbReference>
<dbReference type="SUPFAM" id="SSF102114">
    <property type="entry name" value="Radical SAM enzymes"/>
    <property type="match status" value="1"/>
</dbReference>
<feature type="domain" description="B12-binding" evidence="6">
    <location>
        <begin position="1"/>
        <end position="134"/>
    </location>
</feature>
<keyword evidence="2" id="KW-0949">S-adenosyl-L-methionine</keyword>
<evidence type="ECO:0000313" key="8">
    <source>
        <dbReference type="EMBL" id="UWZ81148.1"/>
    </source>
</evidence>
<evidence type="ECO:0000259" key="6">
    <source>
        <dbReference type="PROSITE" id="PS51332"/>
    </source>
</evidence>
<dbReference type="InterPro" id="IPR006158">
    <property type="entry name" value="Cobalamin-bd"/>
</dbReference>
<dbReference type="SUPFAM" id="SSF52242">
    <property type="entry name" value="Cobalamin (vitamin B12)-binding domain"/>
    <property type="match status" value="1"/>
</dbReference>
<dbReference type="InterPro" id="IPR023404">
    <property type="entry name" value="rSAM_horseshoe"/>
</dbReference>
<dbReference type="SMART" id="SM00729">
    <property type="entry name" value="Elp3"/>
    <property type="match status" value="1"/>
</dbReference>
<evidence type="ECO:0000256" key="1">
    <source>
        <dbReference type="ARBA" id="ARBA00001966"/>
    </source>
</evidence>
<dbReference type="InterPro" id="IPR034466">
    <property type="entry name" value="Methyltransferase_Class_B"/>
</dbReference>
<dbReference type="InterPro" id="IPR025288">
    <property type="entry name" value="DUF4080"/>
</dbReference>
<feature type="domain" description="Radical SAM core" evidence="7">
    <location>
        <begin position="172"/>
        <end position="396"/>
    </location>
</feature>
<dbReference type="SFLD" id="SFLDG01123">
    <property type="entry name" value="methyltransferase_(Class_B)"/>
    <property type="match status" value="1"/>
</dbReference>
<sequence length="564" mass="63151">MRTILATLHSKFIHASLALPYLAAACGKDCGEILIEEFTVHEPREQILARLLTAKPDVVAFSVYLWNRRETFDLIDALHAAAPQVRSVVGGPEVSYDDRQLFDRHPGLAALVRGEGEIPLRGLLKAWCGNEPPQDVPRLAWRSPAGIVEGPQQQPPAELDLIPSPFAAGLVDLSRGLVYYETSRGCPYTCAFCMSALDQGVRSFSMARIRADLGLLMAQAVPQIKFVDRTFNYDAPRARDIFRFILAHNRTSCFHFEIGAHLLDEETLELLRQVPADLFQFEIGVQSTLPTTLSAIGRGVSLKKLTDNVRALRHANNIHLHLDLIAGLPGEGYQAFLGSLDRVAALRPHHLQVEAVKLLPGSPLRERAPNLGIHFDPNPPYRVLGTPELSFAELERLRGISRLLDLTYNAGRLEGFLSGLSEAAGSLARGLERLDAFWRREDLHRHPLAQRRLFEYLAHFVATDFASQEQDRLRDLLARDYARCERVHPSGAPDFFDQHLTPAEQEKIRRLTRAAAEELRVQGVKVQFFAAVFHALPEYPTRTALLFLYQTRSGSSLRVDEIVL</sequence>
<evidence type="ECO:0000313" key="9">
    <source>
        <dbReference type="Proteomes" id="UP001060414"/>
    </source>
</evidence>
<dbReference type="PANTHER" id="PTHR43409:SF16">
    <property type="entry name" value="SLR0320 PROTEIN"/>
    <property type="match status" value="1"/>
</dbReference>
<dbReference type="InterPro" id="IPR058240">
    <property type="entry name" value="rSAM_sf"/>
</dbReference>
<keyword evidence="9" id="KW-1185">Reference proteome</keyword>
<dbReference type="EMBL" id="CP092109">
    <property type="protein sequence ID" value="UWZ81148.1"/>
    <property type="molecule type" value="Genomic_DNA"/>
</dbReference>
<dbReference type="RefSeq" id="WP_260749520.1">
    <property type="nucleotide sequence ID" value="NZ_CP092109.1"/>
</dbReference>
<dbReference type="Pfam" id="PF13311">
    <property type="entry name" value="DUF4080"/>
    <property type="match status" value="1"/>
</dbReference>
<dbReference type="PROSITE" id="PS51257">
    <property type="entry name" value="PROKAR_LIPOPROTEIN"/>
    <property type="match status" value="1"/>
</dbReference>
<evidence type="ECO:0000259" key="7">
    <source>
        <dbReference type="PROSITE" id="PS51918"/>
    </source>
</evidence>
<keyword evidence="4" id="KW-0408">Iron</keyword>
<keyword evidence="5" id="KW-0411">Iron-sulfur</keyword>
<evidence type="ECO:0000256" key="5">
    <source>
        <dbReference type="ARBA" id="ARBA00023014"/>
    </source>
</evidence>
<accession>A0ABY5ZPU5</accession>
<dbReference type="Gene3D" id="3.80.30.20">
    <property type="entry name" value="tm_1862 like domain"/>
    <property type="match status" value="1"/>
</dbReference>